<sequence>MNVICLLMKTIGLNNLKYGNSNLILPLLMAALVSLTITFKLDIHAVAGLALENCASGCHWPSMPTIGSLWAQKVRRWHDFIVVSCSHSVFRQNKEAVAQLLRSCFTSFLGSLNVSTSSLSNQSSVNGLLGSTISACAIRPSIAPGFLYLHSCWNIHNVQYVNDVIVGLVAEYARELAARWASMDSPHLKSNQASLSLATETPQGELCVPNSGGVRHGISVDFVRAIVWGVEAKLTSWEFCRRARIVGIHMDFLAEVLEGNISLGCDPATWKAYLSCLVGLMVSFTPSWIQEVKLETLRKLANGLRGWQECELALSLLEIGGTAAIGSVAELVNVIS</sequence>
<accession>A0AAW0JTY3</accession>
<dbReference type="PANTHER" id="PTHR33739:SF3">
    <property type="entry name" value="OS07G0681500 PROTEIN"/>
    <property type="match status" value="1"/>
</dbReference>
<evidence type="ECO:0000256" key="1">
    <source>
        <dbReference type="SAM" id="Phobius"/>
    </source>
</evidence>
<keyword evidence="1" id="KW-0472">Membrane</keyword>
<dbReference type="PANTHER" id="PTHR33739">
    <property type="entry name" value="OS07G0681500 PROTEIN"/>
    <property type="match status" value="1"/>
</dbReference>
<dbReference type="InterPro" id="IPR039638">
    <property type="entry name" value="MED33A/B"/>
</dbReference>
<dbReference type="AlphaFoldDB" id="A0AAW0JTY3"/>
<dbReference type="EMBL" id="PKMF04000466">
    <property type="protein sequence ID" value="KAK7830218.1"/>
    <property type="molecule type" value="Genomic_DNA"/>
</dbReference>
<evidence type="ECO:0000313" key="2">
    <source>
        <dbReference type="EMBL" id="KAK7830218.1"/>
    </source>
</evidence>
<reference evidence="2 3" key="1">
    <citation type="journal article" date="2018" name="Sci. Data">
        <title>The draft genome sequence of cork oak.</title>
        <authorList>
            <person name="Ramos A.M."/>
            <person name="Usie A."/>
            <person name="Barbosa P."/>
            <person name="Barros P.M."/>
            <person name="Capote T."/>
            <person name="Chaves I."/>
            <person name="Simoes F."/>
            <person name="Abreu I."/>
            <person name="Carrasquinho I."/>
            <person name="Faro C."/>
            <person name="Guimaraes J.B."/>
            <person name="Mendonca D."/>
            <person name="Nobrega F."/>
            <person name="Rodrigues L."/>
            <person name="Saibo N.J.M."/>
            <person name="Varela M.C."/>
            <person name="Egas C."/>
            <person name="Matos J."/>
            <person name="Miguel C.M."/>
            <person name="Oliveira M.M."/>
            <person name="Ricardo C.P."/>
            <person name="Goncalves S."/>
        </authorList>
    </citation>
    <scope>NUCLEOTIDE SEQUENCE [LARGE SCALE GENOMIC DNA]</scope>
    <source>
        <strain evidence="3">cv. HL8</strain>
    </source>
</reference>
<protein>
    <submittedName>
        <fullName evidence="2">Mediator of rna polymerase ii transcription subunit 33b</fullName>
    </submittedName>
</protein>
<keyword evidence="1" id="KW-1133">Transmembrane helix</keyword>
<keyword evidence="3" id="KW-1185">Reference proteome</keyword>
<dbReference type="GO" id="GO:2000762">
    <property type="term" value="P:regulation of phenylpropanoid metabolic process"/>
    <property type="evidence" value="ECO:0007669"/>
    <property type="project" value="InterPro"/>
</dbReference>
<feature type="transmembrane region" description="Helical" evidence="1">
    <location>
        <begin position="23"/>
        <end position="41"/>
    </location>
</feature>
<keyword evidence="1" id="KW-0812">Transmembrane</keyword>
<dbReference type="GO" id="GO:0016592">
    <property type="term" value="C:mediator complex"/>
    <property type="evidence" value="ECO:0007669"/>
    <property type="project" value="InterPro"/>
</dbReference>
<evidence type="ECO:0000313" key="3">
    <source>
        <dbReference type="Proteomes" id="UP000237347"/>
    </source>
</evidence>
<gene>
    <name evidence="2" type="primary">MED33B_0</name>
    <name evidence="2" type="ORF">CFP56_028475</name>
</gene>
<name>A0AAW0JTY3_QUESU</name>
<proteinExistence type="predicted"/>
<dbReference type="Proteomes" id="UP000237347">
    <property type="component" value="Unassembled WGS sequence"/>
</dbReference>
<comment type="caution">
    <text evidence="2">The sequence shown here is derived from an EMBL/GenBank/DDBJ whole genome shotgun (WGS) entry which is preliminary data.</text>
</comment>
<organism evidence="2 3">
    <name type="scientific">Quercus suber</name>
    <name type="common">Cork oak</name>
    <dbReference type="NCBI Taxonomy" id="58331"/>
    <lineage>
        <taxon>Eukaryota</taxon>
        <taxon>Viridiplantae</taxon>
        <taxon>Streptophyta</taxon>
        <taxon>Embryophyta</taxon>
        <taxon>Tracheophyta</taxon>
        <taxon>Spermatophyta</taxon>
        <taxon>Magnoliopsida</taxon>
        <taxon>eudicotyledons</taxon>
        <taxon>Gunneridae</taxon>
        <taxon>Pentapetalae</taxon>
        <taxon>rosids</taxon>
        <taxon>fabids</taxon>
        <taxon>Fagales</taxon>
        <taxon>Fagaceae</taxon>
        <taxon>Quercus</taxon>
    </lineage>
</organism>